<dbReference type="STRING" id="348151.IV55_GL000376"/>
<dbReference type="AlphaFoldDB" id="A0A0R2L5H2"/>
<proteinExistence type="predicted"/>
<reference evidence="2 5" key="2">
    <citation type="submission" date="2019-07" db="EMBL/GenBank/DDBJ databases">
        <title>Whole genome shotgun sequence of Lactobacillus siliginis NBRC 101315.</title>
        <authorList>
            <person name="Hosoyama A."/>
            <person name="Uohara A."/>
            <person name="Ohji S."/>
            <person name="Ichikawa N."/>
        </authorList>
    </citation>
    <scope>NUCLEOTIDE SEQUENCE [LARGE SCALE GENOMIC DNA]</scope>
    <source>
        <strain evidence="2 5">NBRC 101315</strain>
    </source>
</reference>
<dbReference type="Proteomes" id="UP000051139">
    <property type="component" value="Unassembled WGS sequence"/>
</dbReference>
<name>A0A0R2L5H2_9LACO</name>
<dbReference type="SUPFAM" id="SSF52540">
    <property type="entry name" value="P-loop containing nucleoside triphosphate hydrolases"/>
    <property type="match status" value="1"/>
</dbReference>
<evidence type="ECO:0000313" key="2">
    <source>
        <dbReference type="EMBL" id="GEK28351.1"/>
    </source>
</evidence>
<dbReference type="InterPro" id="IPR019988">
    <property type="entry name" value="GTP-bd_ribosome_bgen_YqeH"/>
</dbReference>
<dbReference type="PROSITE" id="PS51721">
    <property type="entry name" value="G_CP"/>
    <property type="match status" value="1"/>
</dbReference>
<sequence>MSEAAQVEATEEDLFCIGCGAKIQTDDPKGVGYTPQSALKKGLESGELYCQRCFRLRHYNEIQPVSLTDDDFRRLLSQIRDANALIVYVVDIFDFNGSMIPGLHRFVGDNPVLLVGNKEDILPRSLKRSKLTDWLRQQANLNGLRPLATTLLSAKKGSDVDDLLALIDKYRGDRDVYVVGVTNVGKSTLINRILKQNTGVADLITTSRFPGTTLDKIEIPLGEDHVLVDTPGIIHPEQMAHFLSPEALKFVAPQKEIKPRGYQLQDGQTIFLGAVARFDLVKTVGGNKTAGVTAYFENNLPLHRTKLENAENFYENHAGELLTPPTKEELADLPALARHEFKTDTKSDVVIEGLGWVTVPANATVVGWAPKGVNVLLRRAMI</sequence>
<evidence type="ECO:0000259" key="1">
    <source>
        <dbReference type="PROSITE" id="PS51721"/>
    </source>
</evidence>
<organism evidence="3 4">
    <name type="scientific">Furfurilactobacillus siliginis</name>
    <dbReference type="NCBI Taxonomy" id="348151"/>
    <lineage>
        <taxon>Bacteria</taxon>
        <taxon>Bacillati</taxon>
        <taxon>Bacillota</taxon>
        <taxon>Bacilli</taxon>
        <taxon>Lactobacillales</taxon>
        <taxon>Lactobacillaceae</taxon>
        <taxon>Furfurilactobacillus</taxon>
    </lineage>
</organism>
<reference evidence="3 4" key="1">
    <citation type="journal article" date="2015" name="Genome Announc.">
        <title>Expanding the biotechnology potential of lactobacilli through comparative genomics of 213 strains and associated genera.</title>
        <authorList>
            <person name="Sun Z."/>
            <person name="Harris H.M."/>
            <person name="McCann A."/>
            <person name="Guo C."/>
            <person name="Argimon S."/>
            <person name="Zhang W."/>
            <person name="Yang X."/>
            <person name="Jeffery I.B."/>
            <person name="Cooney J.C."/>
            <person name="Kagawa T.F."/>
            <person name="Liu W."/>
            <person name="Song Y."/>
            <person name="Salvetti E."/>
            <person name="Wrobel A."/>
            <person name="Rasinkangas P."/>
            <person name="Parkhill J."/>
            <person name="Rea M.C."/>
            <person name="O'Sullivan O."/>
            <person name="Ritari J."/>
            <person name="Douillard F.P."/>
            <person name="Paul Ross R."/>
            <person name="Yang R."/>
            <person name="Briner A.E."/>
            <person name="Felis G.E."/>
            <person name="de Vos W.M."/>
            <person name="Barrangou R."/>
            <person name="Klaenhammer T.R."/>
            <person name="Caufield P.W."/>
            <person name="Cui Y."/>
            <person name="Zhang H."/>
            <person name="O'Toole P.W."/>
        </authorList>
    </citation>
    <scope>NUCLEOTIDE SEQUENCE [LARGE SCALE GENOMIC DNA]</scope>
    <source>
        <strain evidence="3 4">DSM 22696</strain>
    </source>
</reference>
<dbReference type="NCBIfam" id="TIGR03597">
    <property type="entry name" value="GTPase_YqeH"/>
    <property type="match status" value="1"/>
</dbReference>
<dbReference type="InterPro" id="IPR048422">
    <property type="entry name" value="NOA1/YqeH-like_C"/>
</dbReference>
<dbReference type="PATRIC" id="fig|348151.3.peg.383"/>
<evidence type="ECO:0000313" key="3">
    <source>
        <dbReference type="EMBL" id="KRN95094.1"/>
    </source>
</evidence>
<evidence type="ECO:0000313" key="5">
    <source>
        <dbReference type="Proteomes" id="UP000321429"/>
    </source>
</evidence>
<comment type="caution">
    <text evidence="3">The sequence shown here is derived from an EMBL/GenBank/DDBJ whole genome shotgun (WGS) entry which is preliminary data.</text>
</comment>
<dbReference type="InterPro" id="IPR027417">
    <property type="entry name" value="P-loop_NTPase"/>
</dbReference>
<dbReference type="RefSeq" id="WP_057811049.1">
    <property type="nucleotide sequence ID" value="NZ_BJUD01000008.1"/>
</dbReference>
<accession>A0A0R2L5H2</accession>
<dbReference type="InterPro" id="IPR030378">
    <property type="entry name" value="G_CP_dom"/>
</dbReference>
<protein>
    <submittedName>
        <fullName evidence="3">GTP-binding protein YqeH</fullName>
    </submittedName>
    <submittedName>
        <fullName evidence="2">Ribosome biogenesis GTPase YqeH</fullName>
    </submittedName>
</protein>
<dbReference type="OrthoDB" id="9773841at2"/>
<feature type="domain" description="CP-type G" evidence="1">
    <location>
        <begin position="73"/>
        <end position="236"/>
    </location>
</feature>
<dbReference type="PANTHER" id="PTHR46434">
    <property type="entry name" value="GENETIC INTERACTOR OF PROHIBITINS 3, MITOCHONDRIAL"/>
    <property type="match status" value="1"/>
</dbReference>
<dbReference type="EMBL" id="JQCB01000011">
    <property type="protein sequence ID" value="KRN95094.1"/>
    <property type="molecule type" value="Genomic_DNA"/>
</dbReference>
<dbReference type="PANTHER" id="PTHR46434:SF1">
    <property type="entry name" value="GENETIC INTERACTOR OF PROHIBITINS 3, MITOCHONDRIAL"/>
    <property type="match status" value="1"/>
</dbReference>
<dbReference type="Gene3D" id="3.40.50.300">
    <property type="entry name" value="P-loop containing nucleotide triphosphate hydrolases"/>
    <property type="match status" value="1"/>
</dbReference>
<dbReference type="InterPro" id="IPR006073">
    <property type="entry name" value="GTP-bd"/>
</dbReference>
<dbReference type="CDD" id="cd01855">
    <property type="entry name" value="YqeH"/>
    <property type="match status" value="1"/>
</dbReference>
<dbReference type="InterPro" id="IPR050896">
    <property type="entry name" value="Mito_lipid_metab_GTPase"/>
</dbReference>
<dbReference type="Proteomes" id="UP000321429">
    <property type="component" value="Unassembled WGS sequence"/>
</dbReference>
<dbReference type="Pfam" id="PF01926">
    <property type="entry name" value="MMR_HSR1"/>
    <property type="match status" value="1"/>
</dbReference>
<gene>
    <name evidence="3" type="ORF">IV55_GL000376</name>
    <name evidence="2" type="ORF">LSI01_06620</name>
</gene>
<keyword evidence="4" id="KW-1185">Reference proteome</keyword>
<dbReference type="GO" id="GO:0005525">
    <property type="term" value="F:GTP binding"/>
    <property type="evidence" value="ECO:0007669"/>
    <property type="project" value="InterPro"/>
</dbReference>
<dbReference type="EMBL" id="BJUD01000008">
    <property type="protein sequence ID" value="GEK28351.1"/>
    <property type="molecule type" value="Genomic_DNA"/>
</dbReference>
<evidence type="ECO:0000313" key="4">
    <source>
        <dbReference type="Proteomes" id="UP000051139"/>
    </source>
</evidence>
<dbReference type="Pfam" id="PF21516">
    <property type="entry name" value="YqeH-like_C"/>
    <property type="match status" value="1"/>
</dbReference>